<organism evidence="1 2">
    <name type="scientific">Maribacter arenosus</name>
    <dbReference type="NCBI Taxonomy" id="1854708"/>
    <lineage>
        <taxon>Bacteria</taxon>
        <taxon>Pseudomonadati</taxon>
        <taxon>Bacteroidota</taxon>
        <taxon>Flavobacteriia</taxon>
        <taxon>Flavobacteriales</taxon>
        <taxon>Flavobacteriaceae</taxon>
        <taxon>Maribacter</taxon>
    </lineage>
</organism>
<sequence>MKNQLIILLTIVLSLNSYSQISYEKGYFIDNANQKINCLIKNSDWKNNPTEFEYKLSEKSDSKNATIRSIKEFGIDNNSKYIRSTVEIDRSSEIVNFLSNDMNPNFNKETLFLRVLVEGKANLFEYVDSNLKRYFYSKENSNIEQLVFKSYTTINNTVGKNNRFRQQLWNDLKCPYFKMGKFESLNYKKKELVRLFNDYSECHNIDLVHFEPKQKRDLFNLTIRPRLNSSSLEIQNSISSSRNIDFGSKIGFGFGLETEFILPFNKNKWAFAIEPTYQTFKSKKTTNVSFVSGGEILAEVEYSSVEVPVSLRHYFFLDNNSKIFVDASFIFDLSSKSLLTFKRADGSSLDNDLEIDSRNNLAFGIGYKLQDKYSLEMRYQASRELLGDYSFWDADFKTLSIILGYSLF</sequence>
<dbReference type="EMBL" id="JABTCG010000003">
    <property type="protein sequence ID" value="MBD0850879.1"/>
    <property type="molecule type" value="Genomic_DNA"/>
</dbReference>
<reference evidence="1 2" key="1">
    <citation type="submission" date="2020-05" db="EMBL/GenBank/DDBJ databases">
        <title>The draft genome sequence of Maribacter arenosus CAU 1321.</title>
        <authorList>
            <person name="Mu L."/>
        </authorList>
    </citation>
    <scope>NUCLEOTIDE SEQUENCE [LARGE SCALE GENOMIC DNA]</scope>
    <source>
        <strain evidence="1 2">CAU 1321</strain>
    </source>
</reference>
<gene>
    <name evidence="1" type="ORF">HPE63_09385</name>
</gene>
<keyword evidence="2" id="KW-1185">Reference proteome</keyword>
<proteinExistence type="predicted"/>
<evidence type="ECO:0000313" key="2">
    <source>
        <dbReference type="Proteomes" id="UP000598350"/>
    </source>
</evidence>
<protein>
    <submittedName>
        <fullName evidence="1">tRNA modification GTPase</fullName>
    </submittedName>
</protein>
<dbReference type="RefSeq" id="WP_188314012.1">
    <property type="nucleotide sequence ID" value="NZ_JABTCG010000003.1"/>
</dbReference>
<name>A0ABR7VB47_9FLAO</name>
<accession>A0ABR7VB47</accession>
<dbReference type="Proteomes" id="UP000598350">
    <property type="component" value="Unassembled WGS sequence"/>
</dbReference>
<evidence type="ECO:0000313" key="1">
    <source>
        <dbReference type="EMBL" id="MBD0850879.1"/>
    </source>
</evidence>
<comment type="caution">
    <text evidence="1">The sequence shown here is derived from an EMBL/GenBank/DDBJ whole genome shotgun (WGS) entry which is preliminary data.</text>
</comment>